<feature type="region of interest" description="Disordered" evidence="1">
    <location>
        <begin position="331"/>
        <end position="350"/>
    </location>
</feature>
<organism evidence="2 3">
    <name type="scientific">Serinibacter arcticus</name>
    <dbReference type="NCBI Taxonomy" id="1655435"/>
    <lineage>
        <taxon>Bacteria</taxon>
        <taxon>Bacillati</taxon>
        <taxon>Actinomycetota</taxon>
        <taxon>Actinomycetes</taxon>
        <taxon>Micrococcales</taxon>
        <taxon>Beutenbergiaceae</taxon>
        <taxon>Serinibacter</taxon>
    </lineage>
</organism>
<dbReference type="AlphaFoldDB" id="A0A4Z1E547"/>
<accession>A0A4Z1E547</accession>
<name>A0A4Z1E547_9MICO</name>
<dbReference type="EMBL" id="RHPJ01000002">
    <property type="protein sequence ID" value="TGO05593.1"/>
    <property type="molecule type" value="Genomic_DNA"/>
</dbReference>
<proteinExistence type="predicted"/>
<sequence>MVATAQAAPVAPGRLGEAIPAEALLTYQSHLATWLTERRAELGRLDTAAQRAANAQTFTGDVVLAMSMWQSVSTGTEQLRQLWDSGRADAVARERMSRVIWGRLDGAQVPGVGADPSTQVSLVEATRLCDALISQLRVRLSFDPNQADTVARLRTVRASLVRSGDMLRRENLGPAADGSGGPAAVDALVTRLDRVTADAARGADVSGPLAELESASARAERDSIVAAARRHEHDRDASRATSLLERLAARSDVLAELAARCRREVLHPPILAVPDVSRLGEVPQDREALAAYLTRLELVARAMDAVEDAYSTPLRTRASLRFRLTSATDRARRNGRSASATVVAAQRETGDAVETTPCDVALAADLVDLYESLTQELPHRRRASGATKGSS</sequence>
<dbReference type="Proteomes" id="UP000297318">
    <property type="component" value="Unassembled WGS sequence"/>
</dbReference>
<gene>
    <name evidence="2" type="ORF">SERN_1597</name>
</gene>
<evidence type="ECO:0000313" key="2">
    <source>
        <dbReference type="EMBL" id="TGO05593.1"/>
    </source>
</evidence>
<evidence type="ECO:0000256" key="1">
    <source>
        <dbReference type="SAM" id="MobiDB-lite"/>
    </source>
</evidence>
<protein>
    <submittedName>
        <fullName evidence="2">Uncharacterized protein</fullName>
    </submittedName>
</protein>
<evidence type="ECO:0000313" key="3">
    <source>
        <dbReference type="Proteomes" id="UP000297318"/>
    </source>
</evidence>
<reference evidence="2 3" key="1">
    <citation type="submission" date="2018-11" db="EMBL/GenBank/DDBJ databases">
        <title>Complete genome sequencing of the Actinobacteria Serinibacter sp. K3-2.</title>
        <authorList>
            <person name="Rakitin A.L."/>
            <person name="Beletsky A.V."/>
            <person name="Mardanov A.V."/>
            <person name="Ravin N.V."/>
            <person name="Gromova A.S."/>
            <person name="Filippova S.N."/>
            <person name="Gal'Chenko V.F."/>
        </authorList>
    </citation>
    <scope>NUCLEOTIDE SEQUENCE [LARGE SCALE GENOMIC DNA]</scope>
    <source>
        <strain evidence="2 3">K3-2</strain>
    </source>
</reference>
<keyword evidence="3" id="KW-1185">Reference proteome</keyword>
<comment type="caution">
    <text evidence="2">The sequence shown here is derived from an EMBL/GenBank/DDBJ whole genome shotgun (WGS) entry which is preliminary data.</text>
</comment>